<evidence type="ECO:0000313" key="5">
    <source>
        <dbReference type="Proteomes" id="UP000249163"/>
    </source>
</evidence>
<dbReference type="Pfam" id="PF07859">
    <property type="entry name" value="Abhydrolase_3"/>
    <property type="match status" value="1"/>
</dbReference>
<dbReference type="AlphaFoldDB" id="A0AAD0KJP6"/>
<protein>
    <submittedName>
        <fullName evidence="4">Alpha/beta hydrolase</fullName>
    </submittedName>
</protein>
<dbReference type="InterPro" id="IPR013094">
    <property type="entry name" value="AB_hydrolase_3"/>
</dbReference>
<name>A0AAD0KJP6_9BACL</name>
<evidence type="ECO:0000259" key="3">
    <source>
        <dbReference type="Pfam" id="PF07859"/>
    </source>
</evidence>
<gene>
    <name evidence="4" type="ORF">CD191_10570</name>
</gene>
<dbReference type="PANTHER" id="PTHR48081">
    <property type="entry name" value="AB HYDROLASE SUPERFAMILY PROTEIN C4A8.06C"/>
    <property type="match status" value="1"/>
</dbReference>
<dbReference type="Gene3D" id="3.40.50.1820">
    <property type="entry name" value="alpha/beta hydrolase"/>
    <property type="match status" value="1"/>
</dbReference>
<comment type="similarity">
    <text evidence="1">Belongs to the 'GDXG' lipolytic enzyme family.</text>
</comment>
<dbReference type="RefSeq" id="WP_111503438.1">
    <property type="nucleotide sequence ID" value="NZ_CP021965.1"/>
</dbReference>
<keyword evidence="2 4" id="KW-0378">Hydrolase</keyword>
<feature type="domain" description="Alpha/beta hydrolase fold-3" evidence="3">
    <location>
        <begin position="75"/>
        <end position="277"/>
    </location>
</feature>
<proteinExistence type="inferred from homology"/>
<evidence type="ECO:0000256" key="1">
    <source>
        <dbReference type="ARBA" id="ARBA00010515"/>
    </source>
</evidence>
<dbReference type="InterPro" id="IPR029058">
    <property type="entry name" value="AB_hydrolase_fold"/>
</dbReference>
<dbReference type="EMBL" id="CP021965">
    <property type="protein sequence ID" value="AWV33025.1"/>
    <property type="molecule type" value="Genomic_DNA"/>
</dbReference>
<reference evidence="4 5" key="1">
    <citation type="submission" date="2017-06" db="EMBL/GenBank/DDBJ databases">
        <title>Complete genome sequence of Paenibacillus odorifer CBA7130.</title>
        <authorList>
            <person name="Nam Y.-D."/>
            <person name="Kang J."/>
            <person name="Chung W.-H."/>
        </authorList>
    </citation>
    <scope>NUCLEOTIDE SEQUENCE [LARGE SCALE GENOMIC DNA]</scope>
    <source>
        <strain evidence="4 5">CBA7130</strain>
    </source>
</reference>
<sequence>MEKTSIEQLAAIKDYLRQSNRLDSKSIGQIRQEMAATAANMPSPTDVIVERVIIGTLNGEWIIPVKSASPADEVILYFHGGGFISGTCEFYRGMVTRIAKASGTKILIIEYRLAPEFTYPAANEDCIDAYLWLLANGYSAGNVVLGGDSVGASLALMTLITLRDAGVELPAGAFLISPHTDLVHLDGESYLSRAEFDPTGSLEGNRRIIDVYLGARTELAPILSPLRMNLQGLPDLLVQVGDHEVLLSDATRLAERAQAANVHVGLEIWENMWSVFQFLAYMLPEAQQAIANVGKFVRTRLDRIEQKSR</sequence>
<dbReference type="InterPro" id="IPR050300">
    <property type="entry name" value="GDXG_lipolytic_enzyme"/>
</dbReference>
<evidence type="ECO:0000313" key="4">
    <source>
        <dbReference type="EMBL" id="AWV33025.1"/>
    </source>
</evidence>
<organism evidence="4 5">
    <name type="scientific">Paenibacillus odorifer</name>
    <dbReference type="NCBI Taxonomy" id="189426"/>
    <lineage>
        <taxon>Bacteria</taxon>
        <taxon>Bacillati</taxon>
        <taxon>Bacillota</taxon>
        <taxon>Bacilli</taxon>
        <taxon>Bacillales</taxon>
        <taxon>Paenibacillaceae</taxon>
        <taxon>Paenibacillus</taxon>
    </lineage>
</organism>
<accession>A0AAD0KJP6</accession>
<dbReference type="Proteomes" id="UP000249163">
    <property type="component" value="Chromosome"/>
</dbReference>
<dbReference type="SUPFAM" id="SSF53474">
    <property type="entry name" value="alpha/beta-Hydrolases"/>
    <property type="match status" value="1"/>
</dbReference>
<evidence type="ECO:0000256" key="2">
    <source>
        <dbReference type="ARBA" id="ARBA00022801"/>
    </source>
</evidence>
<dbReference type="PANTHER" id="PTHR48081:SF30">
    <property type="entry name" value="ACETYL-HYDROLASE LIPR-RELATED"/>
    <property type="match status" value="1"/>
</dbReference>
<dbReference type="GO" id="GO:0004806">
    <property type="term" value="F:triacylglycerol lipase activity"/>
    <property type="evidence" value="ECO:0007669"/>
    <property type="project" value="TreeGrafter"/>
</dbReference>